<organism evidence="6 7">
    <name type="scientific">Tegillarca granosa</name>
    <name type="common">Malaysian cockle</name>
    <name type="synonym">Anadara granosa</name>
    <dbReference type="NCBI Taxonomy" id="220873"/>
    <lineage>
        <taxon>Eukaryota</taxon>
        <taxon>Metazoa</taxon>
        <taxon>Spiralia</taxon>
        <taxon>Lophotrochozoa</taxon>
        <taxon>Mollusca</taxon>
        <taxon>Bivalvia</taxon>
        <taxon>Autobranchia</taxon>
        <taxon>Pteriomorphia</taxon>
        <taxon>Arcoida</taxon>
        <taxon>Arcoidea</taxon>
        <taxon>Arcidae</taxon>
        <taxon>Tegillarca</taxon>
    </lineage>
</organism>
<dbReference type="PANTHER" id="PTHR42778:SF1">
    <property type="entry name" value="2-AMINOETHYLPHOSPHONATE--PYRUVATE TRANSAMINASE"/>
    <property type="match status" value="1"/>
</dbReference>
<evidence type="ECO:0000256" key="1">
    <source>
        <dbReference type="ARBA" id="ARBA00001933"/>
    </source>
</evidence>
<evidence type="ECO:0000259" key="5">
    <source>
        <dbReference type="Pfam" id="PF00266"/>
    </source>
</evidence>
<dbReference type="InterPro" id="IPR000192">
    <property type="entry name" value="Aminotrans_V_dom"/>
</dbReference>
<name>A0ABQ9F018_TEGGR</name>
<proteinExistence type="predicted"/>
<comment type="caution">
    <text evidence="6">The sequence shown here is derived from an EMBL/GenBank/DDBJ whole genome shotgun (WGS) entry which is preliminary data.</text>
</comment>
<feature type="domain" description="Aminotransferase class V" evidence="5">
    <location>
        <begin position="45"/>
        <end position="262"/>
    </location>
</feature>
<keyword evidence="7" id="KW-1185">Reference proteome</keyword>
<dbReference type="Proteomes" id="UP001217089">
    <property type="component" value="Unassembled WGS sequence"/>
</dbReference>
<sequence length="270" mass="30771">MSTSLTVRQAALEELGSRDKEFVNAVKYLRSKLVQTAAYGKRMEKMCKTMDIPAQILSFPENEKVNITTVENVLKQDSSFTLISIVHCETSSGVMNPVVEVGCLIKKYIPDCIYFVDAMSSFGAVPLDMYDGKIDFLVSSANKCLQGIPGFSYVIAHKQKLMQCKGNSRSLSLDLFDQYDNLEKTGQFRFTPPTHCMLAFKQALTEFEEEGGVKARAERNNREILRKGMKKFGFEEFLDKSHEGYIITSYRFPEHPNFDFKTFYQKLSDK</sequence>
<keyword evidence="2" id="KW-0032">Aminotransferase</keyword>
<dbReference type="NCBIfam" id="NF010006">
    <property type="entry name" value="PRK13479.1"/>
    <property type="match status" value="1"/>
</dbReference>
<protein>
    <recommendedName>
        <fullName evidence="5">Aminotransferase class V domain-containing protein</fullName>
    </recommendedName>
</protein>
<evidence type="ECO:0000313" key="6">
    <source>
        <dbReference type="EMBL" id="KAJ8309587.1"/>
    </source>
</evidence>
<evidence type="ECO:0000256" key="4">
    <source>
        <dbReference type="ARBA" id="ARBA00022898"/>
    </source>
</evidence>
<dbReference type="EMBL" id="JARBDR010000657">
    <property type="protein sequence ID" value="KAJ8309587.1"/>
    <property type="molecule type" value="Genomic_DNA"/>
</dbReference>
<dbReference type="PANTHER" id="PTHR42778">
    <property type="entry name" value="2-AMINOETHYLPHOSPHONATE--PYRUVATE TRANSAMINASE"/>
    <property type="match status" value="1"/>
</dbReference>
<dbReference type="InterPro" id="IPR015424">
    <property type="entry name" value="PyrdxlP-dep_Trfase"/>
</dbReference>
<dbReference type="Gene3D" id="3.90.1150.10">
    <property type="entry name" value="Aspartate Aminotransferase, domain 1"/>
    <property type="match status" value="1"/>
</dbReference>
<feature type="non-terminal residue" evidence="6">
    <location>
        <position position="270"/>
    </location>
</feature>
<dbReference type="SUPFAM" id="SSF53383">
    <property type="entry name" value="PLP-dependent transferases"/>
    <property type="match status" value="1"/>
</dbReference>
<evidence type="ECO:0000256" key="3">
    <source>
        <dbReference type="ARBA" id="ARBA00022679"/>
    </source>
</evidence>
<reference evidence="6 7" key="1">
    <citation type="submission" date="2022-12" db="EMBL/GenBank/DDBJ databases">
        <title>Chromosome-level genome of Tegillarca granosa.</title>
        <authorList>
            <person name="Kim J."/>
        </authorList>
    </citation>
    <scope>NUCLEOTIDE SEQUENCE [LARGE SCALE GENOMIC DNA]</scope>
    <source>
        <strain evidence="6">Teg-2019</strain>
        <tissue evidence="6">Adductor muscle</tissue>
    </source>
</reference>
<evidence type="ECO:0000256" key="2">
    <source>
        <dbReference type="ARBA" id="ARBA00022576"/>
    </source>
</evidence>
<dbReference type="Gene3D" id="3.40.640.10">
    <property type="entry name" value="Type I PLP-dependent aspartate aminotransferase-like (Major domain)"/>
    <property type="match status" value="1"/>
</dbReference>
<evidence type="ECO:0000313" key="7">
    <source>
        <dbReference type="Proteomes" id="UP001217089"/>
    </source>
</evidence>
<gene>
    <name evidence="6" type="ORF">KUTeg_014461</name>
</gene>
<keyword evidence="3" id="KW-0808">Transferase</keyword>
<keyword evidence="4" id="KW-0663">Pyridoxal phosphate</keyword>
<dbReference type="InterPro" id="IPR015421">
    <property type="entry name" value="PyrdxlP-dep_Trfase_major"/>
</dbReference>
<accession>A0ABQ9F018</accession>
<dbReference type="Pfam" id="PF00266">
    <property type="entry name" value="Aminotran_5"/>
    <property type="match status" value="1"/>
</dbReference>
<dbReference type="InterPro" id="IPR015422">
    <property type="entry name" value="PyrdxlP-dep_Trfase_small"/>
</dbReference>
<comment type="cofactor">
    <cofactor evidence="1">
        <name>pyridoxal 5'-phosphate</name>
        <dbReference type="ChEBI" id="CHEBI:597326"/>
    </cofactor>
</comment>